<gene>
    <name evidence="2" type="ORF">EURHEDRAFT_229025</name>
</gene>
<dbReference type="AlphaFoldDB" id="A0A017S6M6"/>
<feature type="region of interest" description="Disordered" evidence="1">
    <location>
        <begin position="36"/>
        <end position="62"/>
    </location>
</feature>
<dbReference type="RefSeq" id="XP_040635515.1">
    <property type="nucleotide sequence ID" value="XM_040778041.1"/>
</dbReference>
<reference evidence="3" key="1">
    <citation type="journal article" date="2014" name="Nat. Commun.">
        <title>Genomic adaptations of the halophilic Dead Sea filamentous fungus Eurotium rubrum.</title>
        <authorList>
            <person name="Kis-Papo T."/>
            <person name="Weig A.R."/>
            <person name="Riley R."/>
            <person name="Persoh D."/>
            <person name="Salamov A."/>
            <person name="Sun H."/>
            <person name="Lipzen A."/>
            <person name="Wasser S.P."/>
            <person name="Rambold G."/>
            <person name="Grigoriev I.V."/>
            <person name="Nevo E."/>
        </authorList>
    </citation>
    <scope>NUCLEOTIDE SEQUENCE [LARGE SCALE GENOMIC DNA]</scope>
    <source>
        <strain evidence="3">CBS 135680</strain>
    </source>
</reference>
<dbReference type="EMBL" id="KK088441">
    <property type="protein sequence ID" value="EYE91825.1"/>
    <property type="molecule type" value="Genomic_DNA"/>
</dbReference>
<proteinExistence type="predicted"/>
<sequence>MVRREKGVIIPFTLPRRERQHFNIIDMMVSCMRPGEENETPAKLRSKMANSLSPKGREGQNLSGPLYARWWSGDLTFAGSGGDDRVDGREEIWDN</sequence>
<evidence type="ECO:0000256" key="1">
    <source>
        <dbReference type="SAM" id="MobiDB-lite"/>
    </source>
</evidence>
<dbReference type="HOGENOM" id="CLU_2372426_0_0_1"/>
<name>A0A017S6M6_ASPRC</name>
<dbReference type="GeneID" id="63693165"/>
<dbReference type="Proteomes" id="UP000019804">
    <property type="component" value="Unassembled WGS sequence"/>
</dbReference>
<accession>A0A017S6M6</accession>
<protein>
    <submittedName>
        <fullName evidence="2">Uncharacterized protein</fullName>
    </submittedName>
</protein>
<evidence type="ECO:0000313" key="2">
    <source>
        <dbReference type="EMBL" id="EYE91825.1"/>
    </source>
</evidence>
<keyword evidence="3" id="KW-1185">Reference proteome</keyword>
<organism evidence="2 3">
    <name type="scientific">Aspergillus ruber (strain CBS 135680)</name>
    <dbReference type="NCBI Taxonomy" id="1388766"/>
    <lineage>
        <taxon>Eukaryota</taxon>
        <taxon>Fungi</taxon>
        <taxon>Dikarya</taxon>
        <taxon>Ascomycota</taxon>
        <taxon>Pezizomycotina</taxon>
        <taxon>Eurotiomycetes</taxon>
        <taxon>Eurotiomycetidae</taxon>
        <taxon>Eurotiales</taxon>
        <taxon>Aspergillaceae</taxon>
        <taxon>Aspergillus</taxon>
        <taxon>Aspergillus subgen. Aspergillus</taxon>
    </lineage>
</organism>
<evidence type="ECO:0000313" key="3">
    <source>
        <dbReference type="Proteomes" id="UP000019804"/>
    </source>
</evidence>